<feature type="region of interest" description="Disordered" evidence="1">
    <location>
        <begin position="339"/>
        <end position="374"/>
    </location>
</feature>
<dbReference type="Proteomes" id="UP000807716">
    <property type="component" value="Unassembled WGS sequence"/>
</dbReference>
<feature type="region of interest" description="Disordered" evidence="1">
    <location>
        <begin position="1"/>
        <end position="26"/>
    </location>
</feature>
<evidence type="ECO:0000313" key="4">
    <source>
        <dbReference type="Proteomes" id="UP000807716"/>
    </source>
</evidence>
<feature type="region of interest" description="Disordered" evidence="1">
    <location>
        <begin position="856"/>
        <end position="905"/>
    </location>
</feature>
<keyword evidence="2" id="KW-1133">Transmembrane helix</keyword>
<dbReference type="EMBL" id="JAAAJB010000022">
    <property type="protein sequence ID" value="KAG0269579.1"/>
    <property type="molecule type" value="Genomic_DNA"/>
</dbReference>
<dbReference type="AlphaFoldDB" id="A0A9P6QLE9"/>
<organism evidence="3 4">
    <name type="scientific">Actinomortierella ambigua</name>
    <dbReference type="NCBI Taxonomy" id="1343610"/>
    <lineage>
        <taxon>Eukaryota</taxon>
        <taxon>Fungi</taxon>
        <taxon>Fungi incertae sedis</taxon>
        <taxon>Mucoromycota</taxon>
        <taxon>Mortierellomycotina</taxon>
        <taxon>Mortierellomycetes</taxon>
        <taxon>Mortierellales</taxon>
        <taxon>Mortierellaceae</taxon>
        <taxon>Actinomortierella</taxon>
    </lineage>
</organism>
<accession>A0A9P6QLE9</accession>
<keyword evidence="2" id="KW-0812">Transmembrane</keyword>
<proteinExistence type="predicted"/>
<comment type="caution">
    <text evidence="3">The sequence shown here is derived from an EMBL/GenBank/DDBJ whole genome shotgun (WGS) entry which is preliminary data.</text>
</comment>
<feature type="compositionally biased region" description="Polar residues" evidence="1">
    <location>
        <begin position="1"/>
        <end position="11"/>
    </location>
</feature>
<keyword evidence="4" id="KW-1185">Reference proteome</keyword>
<feature type="compositionally biased region" description="Pro residues" evidence="1">
    <location>
        <begin position="588"/>
        <end position="598"/>
    </location>
</feature>
<feature type="region of interest" description="Disordered" evidence="1">
    <location>
        <begin position="581"/>
        <end position="645"/>
    </location>
</feature>
<name>A0A9P6QLE9_9FUNG</name>
<feature type="compositionally biased region" description="Low complexity" evidence="1">
    <location>
        <begin position="191"/>
        <end position="203"/>
    </location>
</feature>
<reference evidence="3" key="1">
    <citation type="journal article" date="2020" name="Fungal Divers.">
        <title>Resolving the Mortierellaceae phylogeny through synthesis of multi-gene phylogenetics and phylogenomics.</title>
        <authorList>
            <person name="Vandepol N."/>
            <person name="Liber J."/>
            <person name="Desiro A."/>
            <person name="Na H."/>
            <person name="Kennedy M."/>
            <person name="Barry K."/>
            <person name="Grigoriev I.V."/>
            <person name="Miller A.N."/>
            <person name="O'Donnell K."/>
            <person name="Stajich J.E."/>
            <person name="Bonito G."/>
        </authorList>
    </citation>
    <scope>NUCLEOTIDE SEQUENCE</scope>
    <source>
        <strain evidence="3">BC1065</strain>
    </source>
</reference>
<feature type="region of interest" description="Disordered" evidence="1">
    <location>
        <begin position="670"/>
        <end position="699"/>
    </location>
</feature>
<feature type="compositionally biased region" description="Low complexity" evidence="1">
    <location>
        <begin position="339"/>
        <end position="353"/>
    </location>
</feature>
<evidence type="ECO:0000256" key="2">
    <source>
        <dbReference type="SAM" id="Phobius"/>
    </source>
</evidence>
<feature type="compositionally biased region" description="Low complexity" evidence="1">
    <location>
        <begin position="244"/>
        <end position="256"/>
    </location>
</feature>
<feature type="region of interest" description="Disordered" evidence="1">
    <location>
        <begin position="478"/>
        <end position="551"/>
    </location>
</feature>
<sequence length="942" mass="102090">MFRSPPESTVAGSDFENNNNNDNNNRAGPALYARIIEGQEFPLHNINFETEGARTRECCNSLSNWPKPTPVARVTSFEALFSRGLVRPLAHERHSTRRNSWHHLELCPLIPSRQPLLTASITTITAHTTAVTASAPTTITATTEQLQSPLRHGQGSVVDSSSLLSTAGPHPSPPVSLDGSQQSGGSGSGSGSDSSTSSSGGSSPPEMQEPLHPLAQAPSTQAMADENQSPSSLETAETIENHDTPSPTSTISNNTPHVDHVPRPPPPVMTLSLGSLSNFQPQRQQPIFNPADTPPPYSPTHTILPHYFSLVPIPIRSYTIKESSTLPSLLDFWLHTTSSHNNNSSSSTRPSSPAQERLQLQERGQPRQTGGPELKYSLIRPTQSDRTAIPPGHPSFTQDTFIPPWALVKADFPARWIWWGTEALHLVVFGRQLKNVYMEWRWRRGRSRIGGPVITRLIGCSFRITPERGYCWRQGTGRATNLTMTTPPPSRQRSRLHRSSTETRATRSAHTVVEMGNEGGSGGGSTHWNNGRAANLQDDDLSASRSSRGSRSFFSRLFPSRSRSSAVSAAAAAAATNVVAPSISTSPSPSPQATPPPTITVSPSSPTSVELQRLPSVSSPSHPLEDSTVYTTGEPPGGDIPGPADRVSILHRLDSRGSVVALSDIAEEDLGRNLPPASHNAGGADGDGHEDSHSHIYNHSHNNDVHYEEEDDDEDNDTDTDTDDEVGVYHCREESIEGVPGRLVAVYRPARAANRAQDLAARSCKLEIYAEIGERCETALMFMCSRLDDLFMAIPESKRMPLRQQQQQRRRRRRQQQQQQQRQQRGRTLHESPPLTSMSSFGGSAVVGAVGRAGHGLTQAHGRERGGRGRGGGLGRASISSAGGGDVEDDADLPAGSNPKGPMTLKDLLRQDKTRRVLKMVVATALIVLVIVLVLRSSKRPT</sequence>
<protein>
    <submittedName>
        <fullName evidence="3">Uncharacterized protein</fullName>
    </submittedName>
</protein>
<feature type="region of interest" description="Disordered" evidence="1">
    <location>
        <begin position="144"/>
        <end position="274"/>
    </location>
</feature>
<evidence type="ECO:0000313" key="3">
    <source>
        <dbReference type="EMBL" id="KAG0269579.1"/>
    </source>
</evidence>
<feature type="compositionally biased region" description="Polar residues" evidence="1">
    <location>
        <begin position="217"/>
        <end position="235"/>
    </location>
</feature>
<feature type="compositionally biased region" description="Low complexity" evidence="1">
    <location>
        <begin position="599"/>
        <end position="609"/>
    </location>
</feature>
<dbReference type="OrthoDB" id="2409683at2759"/>
<feature type="region of interest" description="Disordered" evidence="1">
    <location>
        <begin position="798"/>
        <end position="842"/>
    </location>
</feature>
<gene>
    <name evidence="3" type="ORF">DFQ27_003042</name>
</gene>
<feature type="transmembrane region" description="Helical" evidence="2">
    <location>
        <begin position="917"/>
        <end position="935"/>
    </location>
</feature>
<keyword evidence="2" id="KW-0472">Membrane</keyword>
<evidence type="ECO:0000256" key="1">
    <source>
        <dbReference type="SAM" id="MobiDB-lite"/>
    </source>
</evidence>